<keyword evidence="2" id="KW-0012">Acyltransferase</keyword>
<keyword evidence="5" id="KW-1185">Reference proteome</keyword>
<evidence type="ECO:0000313" key="4">
    <source>
        <dbReference type="EMBL" id="GAK58562.1"/>
    </source>
</evidence>
<dbReference type="InterPro" id="IPR000182">
    <property type="entry name" value="GNAT_dom"/>
</dbReference>
<dbReference type="PANTHER" id="PTHR43420:SF44">
    <property type="entry name" value="ACETYLTRANSFERASE YPEA"/>
    <property type="match status" value="1"/>
</dbReference>
<dbReference type="CDD" id="cd04301">
    <property type="entry name" value="NAT_SF"/>
    <property type="match status" value="1"/>
</dbReference>
<reference evidence="4" key="1">
    <citation type="journal article" date="2015" name="PeerJ">
        <title>First genomic representation of candidate bacterial phylum KSB3 points to enhanced environmental sensing as a trigger of wastewater bulking.</title>
        <authorList>
            <person name="Sekiguchi Y."/>
            <person name="Ohashi A."/>
            <person name="Parks D.H."/>
            <person name="Yamauchi T."/>
            <person name="Tyson G.W."/>
            <person name="Hugenholtz P."/>
        </authorList>
    </citation>
    <scope>NUCLEOTIDE SEQUENCE [LARGE SCALE GENOMIC DNA]</scope>
</reference>
<dbReference type="PROSITE" id="PS51186">
    <property type="entry name" value="GNAT"/>
    <property type="match status" value="1"/>
</dbReference>
<dbReference type="Gene3D" id="3.40.630.30">
    <property type="match status" value="1"/>
</dbReference>
<dbReference type="InterPro" id="IPR016181">
    <property type="entry name" value="Acyl_CoA_acyltransferase"/>
</dbReference>
<accession>A0A081C1V7</accession>
<dbReference type="eggNOG" id="COG0456">
    <property type="taxonomic scope" value="Bacteria"/>
</dbReference>
<dbReference type="Proteomes" id="UP000030661">
    <property type="component" value="Unassembled WGS sequence"/>
</dbReference>
<dbReference type="STRING" id="1499967.U27_05536"/>
<dbReference type="PANTHER" id="PTHR43420">
    <property type="entry name" value="ACETYLTRANSFERASE"/>
    <property type="match status" value="1"/>
</dbReference>
<proteinExistence type="predicted"/>
<evidence type="ECO:0000259" key="3">
    <source>
        <dbReference type="PROSITE" id="PS51186"/>
    </source>
</evidence>
<evidence type="ECO:0000256" key="2">
    <source>
        <dbReference type="ARBA" id="ARBA00023315"/>
    </source>
</evidence>
<dbReference type="HOGENOM" id="CLU_087235_0_1_0"/>
<feature type="domain" description="N-acetyltransferase" evidence="3">
    <location>
        <begin position="34"/>
        <end position="213"/>
    </location>
</feature>
<protein>
    <recommendedName>
        <fullName evidence="3">N-acetyltransferase domain-containing protein</fullName>
    </recommendedName>
</protein>
<sequence>MDLKIRNARATDAPFLAWLILTAGRAHVKRGIWEVILNLPENDCLSFLELLTVTGAPHLFHHSCYIIAEVQEGPVSGLGGYNPDTQGYPKLIEALPEVYGKLGRFPIREMAAGEPPRITASIPPSVPGAWVIDSVATIPAYRRRGIVDRLLDNILNIGRRKGYRQAQISIYMGNTPAQRAYEKHGFRLLDEWPDPYFQTEIGSPGMARLICDL</sequence>
<evidence type="ECO:0000313" key="5">
    <source>
        <dbReference type="Proteomes" id="UP000030661"/>
    </source>
</evidence>
<dbReference type="AlphaFoldDB" id="A0A081C1V7"/>
<dbReference type="SUPFAM" id="SSF55729">
    <property type="entry name" value="Acyl-CoA N-acyltransferases (Nat)"/>
    <property type="match status" value="1"/>
</dbReference>
<dbReference type="Pfam" id="PF00583">
    <property type="entry name" value="Acetyltransf_1"/>
    <property type="match status" value="1"/>
</dbReference>
<keyword evidence="1" id="KW-0808">Transferase</keyword>
<gene>
    <name evidence="4" type="ORF">U27_05536</name>
</gene>
<name>A0A081C1V7_VECG1</name>
<dbReference type="EMBL" id="DF820468">
    <property type="protein sequence ID" value="GAK58562.1"/>
    <property type="molecule type" value="Genomic_DNA"/>
</dbReference>
<dbReference type="GO" id="GO:0016747">
    <property type="term" value="F:acyltransferase activity, transferring groups other than amino-acyl groups"/>
    <property type="evidence" value="ECO:0007669"/>
    <property type="project" value="InterPro"/>
</dbReference>
<organism evidence="4">
    <name type="scientific">Vecturithrix granuli</name>
    <dbReference type="NCBI Taxonomy" id="1499967"/>
    <lineage>
        <taxon>Bacteria</taxon>
        <taxon>Candidatus Moduliflexota</taxon>
        <taxon>Candidatus Vecturitrichia</taxon>
        <taxon>Candidatus Vecturitrichales</taxon>
        <taxon>Candidatus Vecturitrichaceae</taxon>
        <taxon>Candidatus Vecturithrix</taxon>
    </lineage>
</organism>
<dbReference type="InterPro" id="IPR050680">
    <property type="entry name" value="YpeA/RimI_acetyltransf"/>
</dbReference>
<evidence type="ECO:0000256" key="1">
    <source>
        <dbReference type="ARBA" id="ARBA00022679"/>
    </source>
</evidence>